<feature type="region of interest" description="Disordered" evidence="1">
    <location>
        <begin position="1"/>
        <end position="43"/>
    </location>
</feature>
<evidence type="ECO:0000313" key="3">
    <source>
        <dbReference type="Proteomes" id="UP000041254"/>
    </source>
</evidence>
<dbReference type="InParanoid" id="A0A0G4EID0"/>
<organism evidence="2 3">
    <name type="scientific">Vitrella brassicaformis (strain CCMP3155)</name>
    <dbReference type="NCBI Taxonomy" id="1169540"/>
    <lineage>
        <taxon>Eukaryota</taxon>
        <taxon>Sar</taxon>
        <taxon>Alveolata</taxon>
        <taxon>Colpodellida</taxon>
        <taxon>Vitrellaceae</taxon>
        <taxon>Vitrella</taxon>
    </lineage>
</organism>
<accession>A0A0G4EID0</accession>
<gene>
    <name evidence="2" type="ORF">Vbra_3794</name>
</gene>
<evidence type="ECO:0000313" key="2">
    <source>
        <dbReference type="EMBL" id="CEL95741.1"/>
    </source>
</evidence>
<dbReference type="AlphaFoldDB" id="A0A0G4EID0"/>
<reference evidence="2 3" key="1">
    <citation type="submission" date="2014-11" db="EMBL/GenBank/DDBJ databases">
        <authorList>
            <person name="Zhu J."/>
            <person name="Qi W."/>
            <person name="Song R."/>
        </authorList>
    </citation>
    <scope>NUCLEOTIDE SEQUENCE [LARGE SCALE GENOMIC DNA]</scope>
</reference>
<evidence type="ECO:0000256" key="1">
    <source>
        <dbReference type="SAM" id="MobiDB-lite"/>
    </source>
</evidence>
<keyword evidence="3" id="KW-1185">Reference proteome</keyword>
<sequence length="313" mass="32996">MAKSPKEEDRMKAVFGTGVDGKVGEGCEEDKAAAAAEGQSADSGGGAALSLMDKFKDLSIFEENGGSVSAGGSILDVVLDKDQHKTRQNLYDVGEDFSPVALADGAFKYSKVVFYSDSGPTKQGDLYVTTTAVSLTTKDNEFVWDYTKIEKCMLLGAELLLTYMHEDIKLKFAVPAVAYGAAIAIRSSSEKANTSIEFTGLEVAEKSLNKAVAEEAAQKAEKADIGVAKLSELPDSSVWKEDKDRSESRVWTAGSAFGGVQPGQTHEVQQSAQAVAGGALERASGDTFELLEAAMAHSSGQGQLADTDVGPLK</sequence>
<protein>
    <submittedName>
        <fullName evidence="2">Uncharacterized protein</fullName>
    </submittedName>
</protein>
<proteinExistence type="predicted"/>
<feature type="compositionally biased region" description="Basic and acidic residues" evidence="1">
    <location>
        <begin position="22"/>
        <end position="32"/>
    </location>
</feature>
<name>A0A0G4EID0_VITBC</name>
<feature type="compositionally biased region" description="Basic and acidic residues" evidence="1">
    <location>
        <begin position="1"/>
        <end position="12"/>
    </location>
</feature>
<dbReference type="VEuPathDB" id="CryptoDB:Vbra_3794"/>
<dbReference type="EMBL" id="CDMY01000236">
    <property type="protein sequence ID" value="CEL95741.1"/>
    <property type="molecule type" value="Genomic_DNA"/>
</dbReference>
<feature type="compositionally biased region" description="Low complexity" evidence="1">
    <location>
        <begin position="33"/>
        <end position="42"/>
    </location>
</feature>
<dbReference type="Proteomes" id="UP000041254">
    <property type="component" value="Unassembled WGS sequence"/>
</dbReference>